<proteinExistence type="predicted"/>
<organism evidence="2 3">
    <name type="scientific">Ficus carica</name>
    <name type="common">Common fig</name>
    <dbReference type="NCBI Taxonomy" id="3494"/>
    <lineage>
        <taxon>Eukaryota</taxon>
        <taxon>Viridiplantae</taxon>
        <taxon>Streptophyta</taxon>
        <taxon>Embryophyta</taxon>
        <taxon>Tracheophyta</taxon>
        <taxon>Spermatophyta</taxon>
        <taxon>Magnoliopsida</taxon>
        <taxon>eudicotyledons</taxon>
        <taxon>Gunneridae</taxon>
        <taxon>Pentapetalae</taxon>
        <taxon>rosids</taxon>
        <taxon>fabids</taxon>
        <taxon>Rosales</taxon>
        <taxon>Moraceae</taxon>
        <taxon>Ficeae</taxon>
        <taxon>Ficus</taxon>
    </lineage>
</organism>
<evidence type="ECO:0000313" key="2">
    <source>
        <dbReference type="EMBL" id="GMN33289.1"/>
    </source>
</evidence>
<evidence type="ECO:0000256" key="1">
    <source>
        <dbReference type="SAM" id="SignalP"/>
    </source>
</evidence>
<dbReference type="EMBL" id="BTGU01000004">
    <property type="protein sequence ID" value="GMN33289.1"/>
    <property type="molecule type" value="Genomic_DNA"/>
</dbReference>
<protein>
    <recommendedName>
        <fullName evidence="4">Leucine-rich repeat-containing N-terminal plant-type domain-containing protein</fullName>
    </recommendedName>
</protein>
<dbReference type="InterPro" id="IPR032675">
    <property type="entry name" value="LRR_dom_sf"/>
</dbReference>
<name>A0AA87ZHE2_FICCA</name>
<keyword evidence="3" id="KW-1185">Reference proteome</keyword>
<keyword evidence="1" id="KW-0732">Signal</keyword>
<evidence type="ECO:0000313" key="3">
    <source>
        <dbReference type="Proteomes" id="UP001187192"/>
    </source>
</evidence>
<dbReference type="Gene3D" id="3.80.10.10">
    <property type="entry name" value="Ribonuclease Inhibitor"/>
    <property type="match status" value="1"/>
</dbReference>
<reference evidence="2" key="1">
    <citation type="submission" date="2023-07" db="EMBL/GenBank/DDBJ databases">
        <title>draft genome sequence of fig (Ficus carica).</title>
        <authorList>
            <person name="Takahashi T."/>
            <person name="Nishimura K."/>
        </authorList>
    </citation>
    <scope>NUCLEOTIDE SEQUENCE</scope>
</reference>
<comment type="caution">
    <text evidence="2">The sequence shown here is derived from an EMBL/GenBank/DDBJ whole genome shotgun (WGS) entry which is preliminary data.</text>
</comment>
<evidence type="ECO:0008006" key="4">
    <source>
        <dbReference type="Google" id="ProtNLM"/>
    </source>
</evidence>
<feature type="signal peptide" evidence="1">
    <location>
        <begin position="1"/>
        <end position="20"/>
    </location>
</feature>
<sequence>MDRKLEVFFLLLFSSTLAIALSNNQDFIGLKSHKWQNTPPNWEQGSDPCGDSWDGIDCVGSQKIIKHGIERPDAWDLSCNEDLTRQLPQSIGNLKKLLYLVLGWLRLLGVHSQHNRISTTASCSSWQCPSHISQSAEPALHSIASEIAGRLLTYSIDVRRELSLSKSIPLLIMCARIVVHSQGMVEGGSGVVLTWLAVSYFVRLQGEAQRQAISSYVLRNAAPLPGTATGFFLLDEGYR</sequence>
<accession>A0AA87ZHE2</accession>
<dbReference type="Proteomes" id="UP001187192">
    <property type="component" value="Unassembled WGS sequence"/>
</dbReference>
<feature type="chain" id="PRO_5041719278" description="Leucine-rich repeat-containing N-terminal plant-type domain-containing protein" evidence="1">
    <location>
        <begin position="21"/>
        <end position="239"/>
    </location>
</feature>
<dbReference type="AlphaFoldDB" id="A0AA87ZHE2"/>
<gene>
    <name evidence="2" type="ORF">TIFTF001_004077</name>
</gene>